<evidence type="ECO:0000259" key="2">
    <source>
        <dbReference type="PROSITE" id="PS50801"/>
    </source>
</evidence>
<dbReference type="EMBL" id="JBDXMI010000001">
    <property type="protein sequence ID" value="MEO9386051.1"/>
    <property type="molecule type" value="Genomic_DNA"/>
</dbReference>
<dbReference type="SUPFAM" id="SSF46458">
    <property type="entry name" value="Globin-like"/>
    <property type="match status" value="1"/>
</dbReference>
<evidence type="ECO:0000313" key="6">
    <source>
        <dbReference type="Proteomes" id="UP001462502"/>
    </source>
</evidence>
<evidence type="ECO:0000313" key="4">
    <source>
        <dbReference type="EMBL" id="MEO9386051.1"/>
    </source>
</evidence>
<dbReference type="InterPro" id="IPR009050">
    <property type="entry name" value="Globin-like_sf"/>
</dbReference>
<dbReference type="Pfam" id="PF01740">
    <property type="entry name" value="STAS"/>
    <property type="match status" value="1"/>
</dbReference>
<dbReference type="Pfam" id="PF11563">
    <property type="entry name" value="Protoglobin"/>
    <property type="match status" value="1"/>
</dbReference>
<evidence type="ECO:0000256" key="1">
    <source>
        <dbReference type="ARBA" id="ARBA00022553"/>
    </source>
</evidence>
<dbReference type="InterPro" id="IPR051932">
    <property type="entry name" value="Bact_StressResp_Reg"/>
</dbReference>
<dbReference type="InterPro" id="IPR044398">
    <property type="entry name" value="Globin-sensor_dom"/>
</dbReference>
<dbReference type="AlphaFoldDB" id="A0A344UHE1"/>
<dbReference type="CDD" id="cd01068">
    <property type="entry name" value="globin_sensor"/>
    <property type="match status" value="1"/>
</dbReference>
<dbReference type="Gene3D" id="1.10.490.10">
    <property type="entry name" value="Globins"/>
    <property type="match status" value="1"/>
</dbReference>
<dbReference type="EMBL" id="CP029554">
    <property type="protein sequence ID" value="AXE34689.1"/>
    <property type="molecule type" value="Genomic_DNA"/>
</dbReference>
<gene>
    <name evidence="4" type="ORF">ABI908_18295</name>
    <name evidence="3" type="ORF">DK843_10495</name>
</gene>
<name>A0A344UHE1_9NEIS</name>
<accession>A0A344UHE1</accession>
<sequence>MDPTSLADAGAFLKTFAVTDEDFRRVREMGETVLPHLDEAMDRFYDWLLAQPDYAGLFARSAALVHAREAQTVYWKNFFSGVVDAGYLAERAAAGATHARIGLPLSTYFAGVSYIFHVFCGYLKTGSREAVSQMILSCGKLLHMDTALVVETYGHLLNEREMEQSRALMEMSTPVSMIWQDILLLPIVGIIDSQRSQSIMEGVLNKIATTRARVFIMDISGVAVVDSAVANHLIKITKATRLMGCESLVSGLSPAIAQTVVHLGIDTEQISTFSTLRDALEEAFRSCGLAIRQLG</sequence>
<organism evidence="3 5">
    <name type="scientific">Chromobacterium phragmitis</name>
    <dbReference type="NCBI Taxonomy" id="2202141"/>
    <lineage>
        <taxon>Bacteria</taxon>
        <taxon>Pseudomonadati</taxon>
        <taxon>Pseudomonadota</taxon>
        <taxon>Betaproteobacteria</taxon>
        <taxon>Neisseriales</taxon>
        <taxon>Chromobacteriaceae</taxon>
        <taxon>Chromobacterium</taxon>
    </lineage>
</organism>
<dbReference type="InterPro" id="IPR039379">
    <property type="entry name" value="Protoglobin_sensor_dom"/>
</dbReference>
<proteinExistence type="predicted"/>
<dbReference type="Gene3D" id="3.30.750.24">
    <property type="entry name" value="STAS domain"/>
    <property type="match status" value="1"/>
</dbReference>
<dbReference type="InterPro" id="IPR012292">
    <property type="entry name" value="Globin/Proto"/>
</dbReference>
<dbReference type="GO" id="GO:0020037">
    <property type="term" value="F:heme binding"/>
    <property type="evidence" value="ECO:0007669"/>
    <property type="project" value="InterPro"/>
</dbReference>
<dbReference type="CDD" id="cd07041">
    <property type="entry name" value="STAS_RsbR_RsbS_like"/>
    <property type="match status" value="1"/>
</dbReference>
<reference evidence="3 5" key="1">
    <citation type="submission" date="2018-05" db="EMBL/GenBank/DDBJ databases">
        <title>Genome sequencing, assembly and analysis of the novel insecticidal bacterium, Chromobacterium phragmitis.</title>
        <authorList>
            <person name="Sparks M.E."/>
            <person name="Blackburn M.B."/>
            <person name="Gundersen-Rindal D.E."/>
        </authorList>
    </citation>
    <scope>NUCLEOTIDE SEQUENCE [LARGE SCALE GENOMIC DNA]</scope>
    <source>
        <strain evidence="3">IIBBL 274-1</strain>
    </source>
</reference>
<dbReference type="Proteomes" id="UP001462502">
    <property type="component" value="Unassembled WGS sequence"/>
</dbReference>
<dbReference type="InterPro" id="IPR036513">
    <property type="entry name" value="STAS_dom_sf"/>
</dbReference>
<dbReference type="Proteomes" id="UP000252038">
    <property type="component" value="Chromosome"/>
</dbReference>
<dbReference type="GO" id="GO:0019825">
    <property type="term" value="F:oxygen binding"/>
    <property type="evidence" value="ECO:0007669"/>
    <property type="project" value="InterPro"/>
</dbReference>
<dbReference type="PANTHER" id="PTHR33745:SF3">
    <property type="entry name" value="RSBT CO-ANTAGONIST PROTEIN RSBRC"/>
    <property type="match status" value="1"/>
</dbReference>
<dbReference type="SUPFAM" id="SSF52091">
    <property type="entry name" value="SpoIIaa-like"/>
    <property type="match status" value="1"/>
</dbReference>
<dbReference type="KEGG" id="chri:DK842_04975"/>
<protein>
    <submittedName>
        <fullName evidence="3">Anti-anti-sigma factor</fullName>
    </submittedName>
    <submittedName>
        <fullName evidence="4">Protoglobin domain-containing protein</fullName>
    </submittedName>
</protein>
<dbReference type="PANTHER" id="PTHR33745">
    <property type="entry name" value="RSBT ANTAGONIST PROTEIN RSBS-RELATED"/>
    <property type="match status" value="1"/>
</dbReference>
<dbReference type="OrthoDB" id="9800154at2"/>
<dbReference type="RefSeq" id="WP_114060364.1">
    <property type="nucleotide sequence ID" value="NZ_CP029495.1"/>
</dbReference>
<keyword evidence="1" id="KW-0597">Phosphoprotein</keyword>
<evidence type="ECO:0000313" key="5">
    <source>
        <dbReference type="Proteomes" id="UP000252038"/>
    </source>
</evidence>
<keyword evidence="6" id="KW-1185">Reference proteome</keyword>
<reference evidence="4 6" key="2">
    <citation type="submission" date="2024-05" db="EMBL/GenBank/DDBJ databases">
        <authorList>
            <person name="De Oliveira J.P."/>
            <person name="Noriler S.A."/>
            <person name="De Oliveira A.G."/>
            <person name="Sipoli D.S."/>
        </authorList>
    </citation>
    <scope>NUCLEOTIDE SEQUENCE [LARGE SCALE GENOMIC DNA]</scope>
    <source>
        <strain evidence="4 6">LABIM192</strain>
    </source>
</reference>
<feature type="domain" description="STAS" evidence="2">
    <location>
        <begin position="172"/>
        <end position="283"/>
    </location>
</feature>
<dbReference type="KEGG" id="chrb:DK843_10495"/>
<dbReference type="PROSITE" id="PS50801">
    <property type="entry name" value="STAS"/>
    <property type="match status" value="1"/>
</dbReference>
<dbReference type="InterPro" id="IPR002645">
    <property type="entry name" value="STAS_dom"/>
</dbReference>
<evidence type="ECO:0000313" key="3">
    <source>
        <dbReference type="EMBL" id="AXE34689.1"/>
    </source>
</evidence>